<dbReference type="Pfam" id="PF04247">
    <property type="entry name" value="SirB"/>
    <property type="match status" value="1"/>
</dbReference>
<feature type="transmembrane region" description="Helical" evidence="1">
    <location>
        <begin position="107"/>
        <end position="129"/>
    </location>
</feature>
<dbReference type="Proteomes" id="UP000093391">
    <property type="component" value="Chromosome"/>
</dbReference>
<accession>A0A1B2LWJ6</accession>
<dbReference type="RefSeq" id="WP_067552114.1">
    <property type="nucleotide sequence ID" value="NZ_CP016895.1"/>
</dbReference>
<gene>
    <name evidence="2" type="ORF">BFG52_02355</name>
</gene>
<evidence type="ECO:0000313" key="2">
    <source>
        <dbReference type="EMBL" id="AOA57311.1"/>
    </source>
</evidence>
<dbReference type="EMBL" id="CP016895">
    <property type="protein sequence ID" value="AOA57311.1"/>
    <property type="molecule type" value="Genomic_DNA"/>
</dbReference>
<dbReference type="InterPro" id="IPR007360">
    <property type="entry name" value="SirB"/>
</dbReference>
<keyword evidence="1" id="KW-1133">Transmembrane helix</keyword>
<protein>
    <submittedName>
        <fullName evidence="2">Invasion protein expression up-regulator SirB</fullName>
    </submittedName>
</protein>
<keyword evidence="1" id="KW-0812">Transmembrane</keyword>
<organism evidence="2 3">
    <name type="scientific">Acinetobacter larvae</name>
    <dbReference type="NCBI Taxonomy" id="1789224"/>
    <lineage>
        <taxon>Bacteria</taxon>
        <taxon>Pseudomonadati</taxon>
        <taxon>Pseudomonadota</taxon>
        <taxon>Gammaproteobacteria</taxon>
        <taxon>Moraxellales</taxon>
        <taxon>Moraxellaceae</taxon>
        <taxon>Acinetobacter</taxon>
    </lineage>
</organism>
<feature type="transmembrane region" description="Helical" evidence="1">
    <location>
        <begin position="76"/>
        <end position="95"/>
    </location>
</feature>
<dbReference type="STRING" id="1789224.BFG52_02355"/>
<evidence type="ECO:0000313" key="3">
    <source>
        <dbReference type="Proteomes" id="UP000093391"/>
    </source>
</evidence>
<keyword evidence="1" id="KW-0472">Membrane</keyword>
<dbReference type="PIRSF" id="PIRSF005610">
    <property type="entry name" value="SirB"/>
    <property type="match status" value="1"/>
</dbReference>
<feature type="transmembrane region" description="Helical" evidence="1">
    <location>
        <begin position="12"/>
        <end position="31"/>
    </location>
</feature>
<sequence>MDTHLLTKIIHMSAVTLALLVFVIRALPLFVGAQTRQASFSSPKWVIGLQHLGYTLIILTGVILLVMKQFQVQPWFYAKIILFLVLLSTQIKAYRAGDSILLAQRRAGVTLGAVAFCAIIALVVIKPVFA</sequence>
<dbReference type="KEGG" id="ala:BFG52_02355"/>
<reference evidence="2 3" key="1">
    <citation type="submission" date="2016-08" db="EMBL/GenBank/DDBJ databases">
        <authorList>
            <person name="Seilhamer J.J."/>
        </authorList>
    </citation>
    <scope>NUCLEOTIDE SEQUENCE [LARGE SCALE GENOMIC DNA]</scope>
    <source>
        <strain evidence="2 3">BRTC-1</strain>
    </source>
</reference>
<feature type="transmembrane region" description="Helical" evidence="1">
    <location>
        <begin position="52"/>
        <end position="70"/>
    </location>
</feature>
<proteinExistence type="predicted"/>
<evidence type="ECO:0000256" key="1">
    <source>
        <dbReference type="SAM" id="Phobius"/>
    </source>
</evidence>
<dbReference type="OrthoDB" id="6713299at2"/>
<keyword evidence="3" id="KW-1185">Reference proteome</keyword>
<dbReference type="AlphaFoldDB" id="A0A1B2LWJ6"/>
<name>A0A1B2LWJ6_9GAMM</name>